<feature type="domain" description="Response regulatory" evidence="2">
    <location>
        <begin position="20"/>
        <end position="145"/>
    </location>
</feature>
<evidence type="ECO:0000313" key="4">
    <source>
        <dbReference type="Proteomes" id="UP000294547"/>
    </source>
</evidence>
<dbReference type="Proteomes" id="UP000294547">
    <property type="component" value="Unassembled WGS sequence"/>
</dbReference>
<dbReference type="InterPro" id="IPR001789">
    <property type="entry name" value="Sig_transdc_resp-reg_receiver"/>
</dbReference>
<keyword evidence="1" id="KW-0597">Phosphoprotein</keyword>
<evidence type="ECO:0000313" key="3">
    <source>
        <dbReference type="EMBL" id="TDP84901.1"/>
    </source>
</evidence>
<protein>
    <submittedName>
        <fullName evidence="3">Two-component system response regulator</fullName>
    </submittedName>
</protein>
<name>A0A4R6REY5_9HYPH</name>
<feature type="modified residue" description="4-aspartylphosphate" evidence="1">
    <location>
        <position position="78"/>
    </location>
</feature>
<comment type="caution">
    <text evidence="3">The sequence shown here is derived from an EMBL/GenBank/DDBJ whole genome shotgun (WGS) entry which is preliminary data.</text>
</comment>
<dbReference type="InterPro" id="IPR011006">
    <property type="entry name" value="CheY-like_superfamily"/>
</dbReference>
<dbReference type="PROSITE" id="PS50110">
    <property type="entry name" value="RESPONSE_REGULATORY"/>
    <property type="match status" value="1"/>
</dbReference>
<dbReference type="Pfam" id="PF00072">
    <property type="entry name" value="Response_reg"/>
    <property type="match status" value="1"/>
</dbReference>
<dbReference type="SUPFAM" id="SSF52172">
    <property type="entry name" value="CheY-like"/>
    <property type="match status" value="1"/>
</dbReference>
<keyword evidence="4" id="KW-1185">Reference proteome</keyword>
<proteinExistence type="predicted"/>
<dbReference type="InterPro" id="IPR052893">
    <property type="entry name" value="TCS_response_regulator"/>
</dbReference>
<dbReference type="SMART" id="SM00448">
    <property type="entry name" value="REC"/>
    <property type="match status" value="1"/>
</dbReference>
<dbReference type="EMBL" id="SNXY01000007">
    <property type="protein sequence ID" value="TDP84901.1"/>
    <property type="molecule type" value="Genomic_DNA"/>
</dbReference>
<sequence length="158" mass="17646">MAAAASDNRLQRLSPEADARILIVEDDDDDVRLIRRLLRQAPISLEVQSVGDGSKALDYLESIGCAEDPRMPDLILLDINMPVMDGPRFLALLRSHPEFRALPVVALTTSSDVDTVRRAYDSGANAVINKVDSLDGMSQIVNTIVDFWFRIARRYYVE</sequence>
<dbReference type="OrthoDB" id="9793549at2"/>
<dbReference type="PANTHER" id="PTHR44520:SF2">
    <property type="entry name" value="RESPONSE REGULATOR RCP1"/>
    <property type="match status" value="1"/>
</dbReference>
<dbReference type="CDD" id="cd17557">
    <property type="entry name" value="REC_Rcp-like"/>
    <property type="match status" value="1"/>
</dbReference>
<dbReference type="Gene3D" id="3.40.50.2300">
    <property type="match status" value="1"/>
</dbReference>
<reference evidence="3 4" key="1">
    <citation type="submission" date="2019-03" db="EMBL/GenBank/DDBJ databases">
        <title>Genomic Encyclopedia of Type Strains, Phase IV (KMG-IV): sequencing the most valuable type-strain genomes for metagenomic binning, comparative biology and taxonomic classification.</title>
        <authorList>
            <person name="Goeker M."/>
        </authorList>
    </citation>
    <scope>NUCLEOTIDE SEQUENCE [LARGE SCALE GENOMIC DNA]</scope>
    <source>
        <strain evidence="3 4">DSM 102969</strain>
    </source>
</reference>
<organism evidence="3 4">
    <name type="scientific">Oharaeibacter diazotrophicus</name>
    <dbReference type="NCBI Taxonomy" id="1920512"/>
    <lineage>
        <taxon>Bacteria</taxon>
        <taxon>Pseudomonadati</taxon>
        <taxon>Pseudomonadota</taxon>
        <taxon>Alphaproteobacteria</taxon>
        <taxon>Hyphomicrobiales</taxon>
        <taxon>Pleomorphomonadaceae</taxon>
        <taxon>Oharaeibacter</taxon>
    </lineage>
</organism>
<dbReference type="GO" id="GO:0000160">
    <property type="term" value="P:phosphorelay signal transduction system"/>
    <property type="evidence" value="ECO:0007669"/>
    <property type="project" value="InterPro"/>
</dbReference>
<accession>A0A4R6REY5</accession>
<dbReference type="PANTHER" id="PTHR44520">
    <property type="entry name" value="RESPONSE REGULATOR RCP1-RELATED"/>
    <property type="match status" value="1"/>
</dbReference>
<evidence type="ECO:0000256" key="1">
    <source>
        <dbReference type="PROSITE-ProRule" id="PRU00169"/>
    </source>
</evidence>
<gene>
    <name evidence="3" type="ORF">EDD54_1742</name>
</gene>
<dbReference type="RefSeq" id="WP_126540796.1">
    <property type="nucleotide sequence ID" value="NZ_BSPM01000004.1"/>
</dbReference>
<dbReference type="AlphaFoldDB" id="A0A4R6REY5"/>
<evidence type="ECO:0000259" key="2">
    <source>
        <dbReference type="PROSITE" id="PS50110"/>
    </source>
</evidence>